<sequence length="93" mass="10931">MSHANYTHTLRRTVEQLSTFTSLNSLRNSQRNRYPLPSSKALEVLLGSMWSCKYKEKWSAIHEKRSTNVIAGFFDIPFQKRTLQQRIKSHFSI</sequence>
<proteinExistence type="predicted"/>
<evidence type="ECO:0000313" key="1">
    <source>
        <dbReference type="EMBL" id="KGI22117.1"/>
    </source>
</evidence>
<name>A0A098YS62_9BACT</name>
<organism evidence="1 2">
    <name type="scientific">Hoylesella timonensis S9-PR14</name>
    <dbReference type="NCBI Taxonomy" id="1401062"/>
    <lineage>
        <taxon>Bacteria</taxon>
        <taxon>Pseudomonadati</taxon>
        <taxon>Bacteroidota</taxon>
        <taxon>Bacteroidia</taxon>
        <taxon>Bacteroidales</taxon>
        <taxon>Prevotellaceae</taxon>
        <taxon>Hoylesella</taxon>
    </lineage>
</organism>
<dbReference type="EMBL" id="JRPQ01000087">
    <property type="protein sequence ID" value="KGI22117.1"/>
    <property type="molecule type" value="Genomic_DNA"/>
</dbReference>
<reference evidence="1 2" key="1">
    <citation type="submission" date="2014-07" db="EMBL/GenBank/DDBJ databases">
        <authorList>
            <person name="McCorrison J."/>
            <person name="Sanka R."/>
            <person name="Torralba M."/>
            <person name="Gillis M."/>
            <person name="Haft D.H."/>
            <person name="Methe B."/>
            <person name="Sutton G."/>
            <person name="Nelson K.E."/>
        </authorList>
    </citation>
    <scope>NUCLEOTIDE SEQUENCE [LARGE SCALE GENOMIC DNA]</scope>
    <source>
        <strain evidence="1 2">S9-PR14</strain>
    </source>
</reference>
<evidence type="ECO:0000313" key="2">
    <source>
        <dbReference type="Proteomes" id="UP000029723"/>
    </source>
</evidence>
<comment type="caution">
    <text evidence="1">The sequence shown here is derived from an EMBL/GenBank/DDBJ whole genome shotgun (WGS) entry which is preliminary data.</text>
</comment>
<protein>
    <submittedName>
        <fullName evidence="1">Uncharacterized protein</fullName>
    </submittedName>
</protein>
<dbReference type="Proteomes" id="UP000029723">
    <property type="component" value="Unassembled WGS sequence"/>
</dbReference>
<gene>
    <name evidence="1" type="ORF">HMPREF9304_06270</name>
</gene>
<dbReference type="AlphaFoldDB" id="A0A098YS62"/>
<accession>A0A098YS62</accession>